<feature type="binding site" evidence="7">
    <location>
        <position position="99"/>
    </location>
    <ligand>
        <name>Zn(2+)</name>
        <dbReference type="ChEBI" id="CHEBI:29105"/>
    </ligand>
</feature>
<evidence type="ECO:0000256" key="5">
    <source>
        <dbReference type="ARBA" id="ARBA00023125"/>
    </source>
</evidence>
<name>A0A419WBM2_9BACT</name>
<feature type="binding site" evidence="8">
    <location>
        <position position="111"/>
    </location>
    <ligand>
        <name>Fe cation</name>
        <dbReference type="ChEBI" id="CHEBI:24875"/>
    </ligand>
</feature>
<dbReference type="GO" id="GO:0003700">
    <property type="term" value="F:DNA-binding transcription factor activity"/>
    <property type="evidence" value="ECO:0007669"/>
    <property type="project" value="InterPro"/>
</dbReference>
<dbReference type="CDD" id="cd07153">
    <property type="entry name" value="Fur_like"/>
    <property type="match status" value="1"/>
</dbReference>
<dbReference type="GO" id="GO:0045892">
    <property type="term" value="P:negative regulation of DNA-templated transcription"/>
    <property type="evidence" value="ECO:0007669"/>
    <property type="project" value="TreeGrafter"/>
</dbReference>
<evidence type="ECO:0000256" key="1">
    <source>
        <dbReference type="ARBA" id="ARBA00007957"/>
    </source>
</evidence>
<dbReference type="PANTHER" id="PTHR33202:SF22">
    <property type="entry name" value="HYDROGEN PEROXIDE SENSITIVE REPRESSOR"/>
    <property type="match status" value="1"/>
</dbReference>
<keyword evidence="5" id="KW-0238">DNA-binding</keyword>
<dbReference type="GO" id="GO:1900376">
    <property type="term" value="P:regulation of secondary metabolite biosynthetic process"/>
    <property type="evidence" value="ECO:0007669"/>
    <property type="project" value="TreeGrafter"/>
</dbReference>
<organism evidence="9 10">
    <name type="scientific">Mangrovibacterium diazotrophicum</name>
    <dbReference type="NCBI Taxonomy" id="1261403"/>
    <lineage>
        <taxon>Bacteria</taxon>
        <taxon>Pseudomonadati</taxon>
        <taxon>Bacteroidota</taxon>
        <taxon>Bacteroidia</taxon>
        <taxon>Marinilabiliales</taxon>
        <taxon>Prolixibacteraceae</taxon>
        <taxon>Mangrovibacterium</taxon>
    </lineage>
</organism>
<keyword evidence="10" id="KW-1185">Reference proteome</keyword>
<gene>
    <name evidence="9" type="ORF">BC643_3235</name>
</gene>
<keyword evidence="6" id="KW-0804">Transcription</keyword>
<keyword evidence="4" id="KW-0805">Transcription regulation</keyword>
<evidence type="ECO:0000256" key="4">
    <source>
        <dbReference type="ARBA" id="ARBA00023015"/>
    </source>
</evidence>
<evidence type="ECO:0000256" key="2">
    <source>
        <dbReference type="ARBA" id="ARBA00022491"/>
    </source>
</evidence>
<feature type="binding site" evidence="7">
    <location>
        <position position="132"/>
    </location>
    <ligand>
        <name>Zn(2+)</name>
        <dbReference type="ChEBI" id="CHEBI:29105"/>
    </ligand>
</feature>
<dbReference type="RefSeq" id="WP_120274029.1">
    <property type="nucleotide sequence ID" value="NZ_RAPN01000001.1"/>
</dbReference>
<keyword evidence="2" id="KW-0678">Repressor</keyword>
<sequence length="136" mass="15255">MQETAAELLQQKNIKPTAMRQLVLEILRNNPQAVSLLEIEQQLDHVDRSTVFRTLKTFQENCIIHKIDDGTGATKFALCSEGCSCNLGDLHAHFYCNKCGQTSCLKDHLIEQPVLPDGFRFESANYVIKGICAACR</sequence>
<reference evidence="9 10" key="1">
    <citation type="submission" date="2018-09" db="EMBL/GenBank/DDBJ databases">
        <title>Genomic Encyclopedia of Archaeal and Bacterial Type Strains, Phase II (KMG-II): from individual species to whole genera.</title>
        <authorList>
            <person name="Goeker M."/>
        </authorList>
    </citation>
    <scope>NUCLEOTIDE SEQUENCE [LARGE SCALE GENOMIC DNA]</scope>
    <source>
        <strain evidence="9 10">DSM 27148</strain>
    </source>
</reference>
<keyword evidence="8" id="KW-0408">Iron</keyword>
<dbReference type="InterPro" id="IPR043135">
    <property type="entry name" value="Fur_C"/>
</dbReference>
<dbReference type="AlphaFoldDB" id="A0A419WBM2"/>
<dbReference type="GO" id="GO:0000976">
    <property type="term" value="F:transcription cis-regulatory region binding"/>
    <property type="evidence" value="ECO:0007669"/>
    <property type="project" value="TreeGrafter"/>
</dbReference>
<dbReference type="Proteomes" id="UP000283387">
    <property type="component" value="Unassembled WGS sequence"/>
</dbReference>
<evidence type="ECO:0000256" key="8">
    <source>
        <dbReference type="PIRSR" id="PIRSR602481-2"/>
    </source>
</evidence>
<dbReference type="SUPFAM" id="SSF46785">
    <property type="entry name" value="Winged helix' DNA-binding domain"/>
    <property type="match status" value="1"/>
</dbReference>
<protein>
    <submittedName>
        <fullName evidence="9">Fur family ferric uptake transcriptional regulator</fullName>
    </submittedName>
</protein>
<comment type="cofactor">
    <cofactor evidence="8">
        <name>Mn(2+)</name>
        <dbReference type="ChEBI" id="CHEBI:29035"/>
    </cofactor>
    <cofactor evidence="8">
        <name>Fe(2+)</name>
        <dbReference type="ChEBI" id="CHEBI:29033"/>
    </cofactor>
    <text evidence="8">Binds 1 Mn(2+) or Fe(2+) ion per subunit.</text>
</comment>
<dbReference type="Gene3D" id="1.10.10.10">
    <property type="entry name" value="Winged helix-like DNA-binding domain superfamily/Winged helix DNA-binding domain"/>
    <property type="match status" value="1"/>
</dbReference>
<keyword evidence="3 7" id="KW-0862">Zinc</keyword>
<proteinExistence type="inferred from homology"/>
<dbReference type="InterPro" id="IPR036388">
    <property type="entry name" value="WH-like_DNA-bd_sf"/>
</dbReference>
<comment type="cofactor">
    <cofactor evidence="7">
        <name>Zn(2+)</name>
        <dbReference type="ChEBI" id="CHEBI:29105"/>
    </cofactor>
    <text evidence="7">Binds 1 zinc ion per subunit.</text>
</comment>
<dbReference type="InterPro" id="IPR036390">
    <property type="entry name" value="WH_DNA-bd_sf"/>
</dbReference>
<evidence type="ECO:0000256" key="6">
    <source>
        <dbReference type="ARBA" id="ARBA00023163"/>
    </source>
</evidence>
<dbReference type="InterPro" id="IPR002481">
    <property type="entry name" value="FUR"/>
</dbReference>
<dbReference type="EMBL" id="RAPN01000001">
    <property type="protein sequence ID" value="RKD92858.1"/>
    <property type="molecule type" value="Genomic_DNA"/>
</dbReference>
<feature type="binding site" evidence="7">
    <location>
        <position position="96"/>
    </location>
    <ligand>
        <name>Zn(2+)</name>
        <dbReference type="ChEBI" id="CHEBI:29105"/>
    </ligand>
</feature>
<feature type="binding site" evidence="7">
    <location>
        <position position="135"/>
    </location>
    <ligand>
        <name>Zn(2+)</name>
        <dbReference type="ChEBI" id="CHEBI:29105"/>
    </ligand>
</feature>
<evidence type="ECO:0000313" key="10">
    <source>
        <dbReference type="Proteomes" id="UP000283387"/>
    </source>
</evidence>
<keyword evidence="7" id="KW-0479">Metal-binding</keyword>
<dbReference type="Gene3D" id="3.30.1490.190">
    <property type="match status" value="1"/>
</dbReference>
<evidence type="ECO:0000313" key="9">
    <source>
        <dbReference type="EMBL" id="RKD92858.1"/>
    </source>
</evidence>
<comment type="caution">
    <text evidence="9">The sequence shown here is derived from an EMBL/GenBank/DDBJ whole genome shotgun (WGS) entry which is preliminary data.</text>
</comment>
<evidence type="ECO:0000256" key="3">
    <source>
        <dbReference type="ARBA" id="ARBA00022833"/>
    </source>
</evidence>
<dbReference type="Pfam" id="PF01475">
    <property type="entry name" value="FUR"/>
    <property type="match status" value="1"/>
</dbReference>
<dbReference type="PANTHER" id="PTHR33202">
    <property type="entry name" value="ZINC UPTAKE REGULATION PROTEIN"/>
    <property type="match status" value="1"/>
</dbReference>
<dbReference type="OrthoDB" id="594893at2"/>
<evidence type="ECO:0000256" key="7">
    <source>
        <dbReference type="PIRSR" id="PIRSR602481-1"/>
    </source>
</evidence>
<accession>A0A419WBM2</accession>
<comment type="similarity">
    <text evidence="1">Belongs to the Fur family.</text>
</comment>
<dbReference type="GO" id="GO:0008270">
    <property type="term" value="F:zinc ion binding"/>
    <property type="evidence" value="ECO:0007669"/>
    <property type="project" value="TreeGrafter"/>
</dbReference>